<dbReference type="AlphaFoldDB" id="F4RZL9"/>
<feature type="region of interest" description="Disordered" evidence="1">
    <location>
        <begin position="1"/>
        <end position="25"/>
    </location>
</feature>
<gene>
    <name evidence="2" type="ORF">MELLADRAFT_110380</name>
</gene>
<proteinExistence type="predicted"/>
<name>F4RZL9_MELLP</name>
<evidence type="ECO:0000256" key="1">
    <source>
        <dbReference type="SAM" id="MobiDB-lite"/>
    </source>
</evidence>
<dbReference type="EMBL" id="GL883133">
    <property type="protein sequence ID" value="EGG02166.1"/>
    <property type="molecule type" value="Genomic_DNA"/>
</dbReference>
<reference evidence="3" key="1">
    <citation type="journal article" date="2011" name="Proc. Natl. Acad. Sci. U.S.A.">
        <title>Obligate biotrophy features unraveled by the genomic analysis of rust fungi.</title>
        <authorList>
            <person name="Duplessis S."/>
            <person name="Cuomo C.A."/>
            <person name="Lin Y.-C."/>
            <person name="Aerts A."/>
            <person name="Tisserant E."/>
            <person name="Veneault-Fourrey C."/>
            <person name="Joly D.L."/>
            <person name="Hacquard S."/>
            <person name="Amselem J."/>
            <person name="Cantarel B.L."/>
            <person name="Chiu R."/>
            <person name="Coutinho P.M."/>
            <person name="Feau N."/>
            <person name="Field M."/>
            <person name="Frey P."/>
            <person name="Gelhaye E."/>
            <person name="Goldberg J."/>
            <person name="Grabherr M.G."/>
            <person name="Kodira C.D."/>
            <person name="Kohler A."/>
            <person name="Kuees U."/>
            <person name="Lindquist E.A."/>
            <person name="Lucas S.M."/>
            <person name="Mago R."/>
            <person name="Mauceli E."/>
            <person name="Morin E."/>
            <person name="Murat C."/>
            <person name="Pangilinan J.L."/>
            <person name="Park R."/>
            <person name="Pearson M."/>
            <person name="Quesneville H."/>
            <person name="Rouhier N."/>
            <person name="Sakthikumar S."/>
            <person name="Salamov A.A."/>
            <person name="Schmutz J."/>
            <person name="Selles B."/>
            <person name="Shapiro H."/>
            <person name="Tanguay P."/>
            <person name="Tuskan G.A."/>
            <person name="Henrissat B."/>
            <person name="Van de Peer Y."/>
            <person name="Rouze P."/>
            <person name="Ellis J.G."/>
            <person name="Dodds P.N."/>
            <person name="Schein J.E."/>
            <person name="Zhong S."/>
            <person name="Hamelin R.C."/>
            <person name="Grigoriev I.V."/>
            <person name="Szabo L.J."/>
            <person name="Martin F."/>
        </authorList>
    </citation>
    <scope>NUCLEOTIDE SEQUENCE [LARGE SCALE GENOMIC DNA]</scope>
    <source>
        <strain evidence="3">98AG31 / pathotype 3-4-7</strain>
    </source>
</reference>
<organism evidence="3">
    <name type="scientific">Melampsora larici-populina (strain 98AG31 / pathotype 3-4-7)</name>
    <name type="common">Poplar leaf rust fungus</name>
    <dbReference type="NCBI Taxonomy" id="747676"/>
    <lineage>
        <taxon>Eukaryota</taxon>
        <taxon>Fungi</taxon>
        <taxon>Dikarya</taxon>
        <taxon>Basidiomycota</taxon>
        <taxon>Pucciniomycotina</taxon>
        <taxon>Pucciniomycetes</taxon>
        <taxon>Pucciniales</taxon>
        <taxon>Melampsoraceae</taxon>
        <taxon>Melampsora</taxon>
    </lineage>
</organism>
<feature type="compositionally biased region" description="Basic and acidic residues" evidence="1">
    <location>
        <begin position="14"/>
        <end position="25"/>
    </location>
</feature>
<dbReference type="InParanoid" id="F4RZL9"/>
<evidence type="ECO:0000313" key="2">
    <source>
        <dbReference type="EMBL" id="EGG02166.1"/>
    </source>
</evidence>
<dbReference type="VEuPathDB" id="FungiDB:MELLADRAFT_110380"/>
<dbReference type="HOGENOM" id="CLU_2134069_0_0_1"/>
<dbReference type="GeneID" id="18924063"/>
<dbReference type="RefSeq" id="XP_007414703.1">
    <property type="nucleotide sequence ID" value="XM_007414641.1"/>
</dbReference>
<dbReference type="KEGG" id="mlr:MELLADRAFT_110380"/>
<keyword evidence="3" id="KW-1185">Reference proteome</keyword>
<evidence type="ECO:0000313" key="3">
    <source>
        <dbReference type="Proteomes" id="UP000001072"/>
    </source>
</evidence>
<sequence length="113" mass="12915">MATMSQSGGPIQRDNPEPKLDQEMKDETLEDRLAVIQGTFLHMKNEFTALCQRIEQKGSNVGEIDLLAVETTMDQFRELEQKMTIWKRDVAHSVMRTGKYPINIKVDGHNNPV</sequence>
<dbReference type="OrthoDB" id="10366034at2759"/>
<protein>
    <submittedName>
        <fullName evidence="2">Uncharacterized protein</fullName>
    </submittedName>
</protein>
<dbReference type="Proteomes" id="UP000001072">
    <property type="component" value="Unassembled WGS sequence"/>
</dbReference>
<accession>F4RZL9</accession>